<feature type="region of interest" description="Disordered" evidence="1">
    <location>
        <begin position="1"/>
        <end position="67"/>
    </location>
</feature>
<feature type="domain" description="CRAL-TRIO" evidence="2">
    <location>
        <begin position="165"/>
        <end position="276"/>
    </location>
</feature>
<evidence type="ECO:0000313" key="3">
    <source>
        <dbReference type="EMBL" id="KAK9812371.1"/>
    </source>
</evidence>
<evidence type="ECO:0000313" key="4">
    <source>
        <dbReference type="Proteomes" id="UP001465755"/>
    </source>
</evidence>
<dbReference type="Gene3D" id="3.40.525.10">
    <property type="entry name" value="CRAL-TRIO lipid binding domain"/>
    <property type="match status" value="1"/>
</dbReference>
<sequence length="326" mass="35525">MDEIDLNDDEPSGSPQLERRDDSPAGSLKSLGRRTSSQSGSPHKLQPKTVGGKVSPPNPYSEEGARAAEACLAEEVAQIEQEIAAEQRHNSHANGSLTSMESDASATHSYADIDRTSQQASAHLEDVQRSLNNFGLEPRDSWGYDPNEPVELRGMLYHDGLDSLGRPVIVINSDAVAANVSRRWACQYIMKRLEPIVSQGPYVLVMVNSGSKSKRLPAGWLISTYRSLPRPFRKNVKYIVLVRPSGMLKTLLAFIRPFVSGKAHRKVCKVESLSGIATATNHEVTIQHLGPRFAAAAGRFIAEGLAKSPRHSAPGSTSNFTMPNMD</sequence>
<dbReference type="InterPro" id="IPR036865">
    <property type="entry name" value="CRAL-TRIO_dom_sf"/>
</dbReference>
<feature type="region of interest" description="Disordered" evidence="1">
    <location>
        <begin position="87"/>
        <end position="107"/>
    </location>
</feature>
<dbReference type="Proteomes" id="UP001465755">
    <property type="component" value="Unassembled WGS sequence"/>
</dbReference>
<evidence type="ECO:0000256" key="1">
    <source>
        <dbReference type="SAM" id="MobiDB-lite"/>
    </source>
</evidence>
<reference evidence="3 4" key="1">
    <citation type="journal article" date="2024" name="Nat. Commun.">
        <title>Phylogenomics reveals the evolutionary origins of lichenization in chlorophyte algae.</title>
        <authorList>
            <person name="Puginier C."/>
            <person name="Libourel C."/>
            <person name="Otte J."/>
            <person name="Skaloud P."/>
            <person name="Haon M."/>
            <person name="Grisel S."/>
            <person name="Petersen M."/>
            <person name="Berrin J.G."/>
            <person name="Delaux P.M."/>
            <person name="Dal Grande F."/>
            <person name="Keller J."/>
        </authorList>
    </citation>
    <scope>NUCLEOTIDE SEQUENCE [LARGE SCALE GENOMIC DNA]</scope>
    <source>
        <strain evidence="3 4">SAG 2036</strain>
    </source>
</reference>
<dbReference type="Pfam" id="PF13716">
    <property type="entry name" value="CRAL_TRIO_2"/>
    <property type="match status" value="1"/>
</dbReference>
<gene>
    <name evidence="3" type="ORF">WJX73_005629</name>
</gene>
<dbReference type="SUPFAM" id="SSF52087">
    <property type="entry name" value="CRAL/TRIO domain"/>
    <property type="match status" value="1"/>
</dbReference>
<protein>
    <recommendedName>
        <fullName evidence="2">CRAL-TRIO domain-containing protein</fullName>
    </recommendedName>
</protein>
<proteinExistence type="predicted"/>
<feature type="region of interest" description="Disordered" evidence="1">
    <location>
        <begin position="307"/>
        <end position="326"/>
    </location>
</feature>
<feature type="compositionally biased region" description="Acidic residues" evidence="1">
    <location>
        <begin position="1"/>
        <end position="11"/>
    </location>
</feature>
<evidence type="ECO:0000259" key="2">
    <source>
        <dbReference type="Pfam" id="PF13716"/>
    </source>
</evidence>
<dbReference type="InterPro" id="IPR001251">
    <property type="entry name" value="CRAL-TRIO_dom"/>
</dbReference>
<keyword evidence="4" id="KW-1185">Reference proteome</keyword>
<dbReference type="CDD" id="cd00170">
    <property type="entry name" value="SEC14"/>
    <property type="match status" value="1"/>
</dbReference>
<feature type="compositionally biased region" description="Polar residues" evidence="1">
    <location>
        <begin position="92"/>
        <end position="107"/>
    </location>
</feature>
<name>A0AAW1PVB3_9CHLO</name>
<dbReference type="AlphaFoldDB" id="A0AAW1PVB3"/>
<feature type="compositionally biased region" description="Polar residues" evidence="1">
    <location>
        <begin position="314"/>
        <end position="326"/>
    </location>
</feature>
<accession>A0AAW1PVB3</accession>
<dbReference type="EMBL" id="JALJOQ010000007">
    <property type="protein sequence ID" value="KAK9812371.1"/>
    <property type="molecule type" value="Genomic_DNA"/>
</dbReference>
<comment type="caution">
    <text evidence="3">The sequence shown here is derived from an EMBL/GenBank/DDBJ whole genome shotgun (WGS) entry which is preliminary data.</text>
</comment>
<organism evidence="3 4">
    <name type="scientific">Symbiochloris irregularis</name>
    <dbReference type="NCBI Taxonomy" id="706552"/>
    <lineage>
        <taxon>Eukaryota</taxon>
        <taxon>Viridiplantae</taxon>
        <taxon>Chlorophyta</taxon>
        <taxon>core chlorophytes</taxon>
        <taxon>Trebouxiophyceae</taxon>
        <taxon>Trebouxiales</taxon>
        <taxon>Trebouxiaceae</taxon>
        <taxon>Symbiochloris</taxon>
    </lineage>
</organism>